<dbReference type="EMBL" id="CP035758">
    <property type="protein sequence ID" value="QBD77488.1"/>
    <property type="molecule type" value="Genomic_DNA"/>
</dbReference>
<evidence type="ECO:0000313" key="1">
    <source>
        <dbReference type="EMBL" id="QBD77488.1"/>
    </source>
</evidence>
<reference evidence="1 2" key="1">
    <citation type="submission" date="2019-01" db="EMBL/GenBank/DDBJ databases">
        <title>Ktedonosporobacter rubrisoli SCAWS-G2.</title>
        <authorList>
            <person name="Huang Y."/>
            <person name="Yan B."/>
        </authorList>
    </citation>
    <scope>NUCLEOTIDE SEQUENCE [LARGE SCALE GENOMIC DNA]</scope>
    <source>
        <strain evidence="1 2">SCAWS-G2</strain>
    </source>
</reference>
<accession>A0A4P6JQ08</accession>
<dbReference type="GO" id="GO:0003824">
    <property type="term" value="F:catalytic activity"/>
    <property type="evidence" value="ECO:0007669"/>
    <property type="project" value="InterPro"/>
</dbReference>
<dbReference type="RefSeq" id="WP_129888544.1">
    <property type="nucleotide sequence ID" value="NZ_CP035758.1"/>
</dbReference>
<gene>
    <name evidence="1" type="ORF">EPA93_16415</name>
</gene>
<evidence type="ECO:0008006" key="3">
    <source>
        <dbReference type="Google" id="ProtNLM"/>
    </source>
</evidence>
<proteinExistence type="predicted"/>
<organism evidence="1 2">
    <name type="scientific">Ktedonosporobacter rubrisoli</name>
    <dbReference type="NCBI Taxonomy" id="2509675"/>
    <lineage>
        <taxon>Bacteria</taxon>
        <taxon>Bacillati</taxon>
        <taxon>Chloroflexota</taxon>
        <taxon>Ktedonobacteria</taxon>
        <taxon>Ktedonobacterales</taxon>
        <taxon>Ktedonosporobacteraceae</taxon>
        <taxon>Ktedonosporobacter</taxon>
    </lineage>
</organism>
<dbReference type="GO" id="GO:0046914">
    <property type="term" value="F:transition metal ion binding"/>
    <property type="evidence" value="ECO:0007669"/>
    <property type="project" value="InterPro"/>
</dbReference>
<evidence type="ECO:0000313" key="2">
    <source>
        <dbReference type="Proteomes" id="UP000290365"/>
    </source>
</evidence>
<dbReference type="Proteomes" id="UP000290365">
    <property type="component" value="Chromosome"/>
</dbReference>
<dbReference type="AlphaFoldDB" id="A0A4P6JQ08"/>
<dbReference type="InterPro" id="IPR036648">
    <property type="entry name" value="CN_Hdrase_a/SCN_Hdrase_g_sf"/>
</dbReference>
<sequence length="81" mass="9001">MDYNVEEVRKITRKLASRAQEDEQFKELLKADPQGTMKAAGVPEEALSDVLRETELADVAGYAVPQCIGSFCFVDTCFITL</sequence>
<name>A0A4P6JQ08_KTERU</name>
<protein>
    <recommendedName>
        <fullName evidence="3">Nif11-like leader peptide family natural product</fullName>
    </recommendedName>
</protein>
<dbReference type="KEGG" id="kbs:EPA93_16415"/>
<dbReference type="SUPFAM" id="SSF56209">
    <property type="entry name" value="Nitrile hydratase alpha chain"/>
    <property type="match status" value="1"/>
</dbReference>
<dbReference type="OrthoDB" id="172825at2"/>
<keyword evidence="2" id="KW-1185">Reference proteome</keyword>